<reference evidence="2 3" key="1">
    <citation type="journal article" date="2008" name="Nature">
        <title>The genome of Laccaria bicolor provides insights into mycorrhizal symbiosis.</title>
        <authorList>
            <person name="Martin F."/>
            <person name="Aerts A."/>
            <person name="Ahren D."/>
            <person name="Brun A."/>
            <person name="Danchin E.G.J."/>
            <person name="Duchaussoy F."/>
            <person name="Gibon J."/>
            <person name="Kohler A."/>
            <person name="Lindquist E."/>
            <person name="Pereda V."/>
            <person name="Salamov A."/>
            <person name="Shapiro H.J."/>
            <person name="Wuyts J."/>
            <person name="Blaudez D."/>
            <person name="Buee M."/>
            <person name="Brokstein P."/>
            <person name="Canbaeck B."/>
            <person name="Cohen D."/>
            <person name="Courty P.E."/>
            <person name="Coutinho P.M."/>
            <person name="Delaruelle C."/>
            <person name="Detter J.C."/>
            <person name="Deveau A."/>
            <person name="DiFazio S."/>
            <person name="Duplessis S."/>
            <person name="Fraissinet-Tachet L."/>
            <person name="Lucic E."/>
            <person name="Frey-Klett P."/>
            <person name="Fourrey C."/>
            <person name="Feussner I."/>
            <person name="Gay G."/>
            <person name="Grimwood J."/>
            <person name="Hoegger P.J."/>
            <person name="Jain P."/>
            <person name="Kilaru S."/>
            <person name="Labbe J."/>
            <person name="Lin Y.C."/>
            <person name="Legue V."/>
            <person name="Le Tacon F."/>
            <person name="Marmeisse R."/>
            <person name="Melayah D."/>
            <person name="Montanini B."/>
            <person name="Muratet M."/>
            <person name="Nehls U."/>
            <person name="Niculita-Hirzel H."/>
            <person name="Oudot-Le Secq M.P."/>
            <person name="Peter M."/>
            <person name="Quesneville H."/>
            <person name="Rajashekar B."/>
            <person name="Reich M."/>
            <person name="Rouhier N."/>
            <person name="Schmutz J."/>
            <person name="Yin T."/>
            <person name="Chalot M."/>
            <person name="Henrissat B."/>
            <person name="Kuees U."/>
            <person name="Lucas S."/>
            <person name="Van de Peer Y."/>
            <person name="Podila G.K."/>
            <person name="Polle A."/>
            <person name="Pukkila P.J."/>
            <person name="Richardson P.M."/>
            <person name="Rouze P."/>
            <person name="Sanders I.R."/>
            <person name="Stajich J.E."/>
            <person name="Tunlid A."/>
            <person name="Tuskan G."/>
            <person name="Grigoriev I.V."/>
        </authorList>
    </citation>
    <scope>NUCLEOTIDE SEQUENCE [LARGE SCALE GENOMIC DNA]</scope>
    <source>
        <strain evidence="3">S238N-H82 / ATCC MYA-4686</strain>
    </source>
</reference>
<dbReference type="Proteomes" id="UP000001194">
    <property type="component" value="Unassembled WGS sequence"/>
</dbReference>
<protein>
    <submittedName>
        <fullName evidence="2">Predicted protein</fullName>
    </submittedName>
</protein>
<dbReference type="KEGG" id="lbc:LACBIDRAFT_335664"/>
<dbReference type="EMBL" id="DS547199">
    <property type="protein sequence ID" value="EDQ98782.1"/>
    <property type="molecule type" value="Genomic_DNA"/>
</dbReference>
<feature type="region of interest" description="Disordered" evidence="1">
    <location>
        <begin position="134"/>
        <end position="230"/>
    </location>
</feature>
<dbReference type="InParanoid" id="B0E303"/>
<evidence type="ECO:0000256" key="1">
    <source>
        <dbReference type="SAM" id="MobiDB-lite"/>
    </source>
</evidence>
<evidence type="ECO:0000313" key="2">
    <source>
        <dbReference type="EMBL" id="EDQ98782.1"/>
    </source>
</evidence>
<dbReference type="HOGENOM" id="CLU_440794_0_0_1"/>
<keyword evidence="3" id="KW-1185">Reference proteome</keyword>
<feature type="region of interest" description="Disordered" evidence="1">
    <location>
        <begin position="261"/>
        <end position="292"/>
    </location>
</feature>
<dbReference type="RefSeq" id="XP_001890571.1">
    <property type="nucleotide sequence ID" value="XM_001890536.1"/>
</dbReference>
<proteinExistence type="predicted"/>
<dbReference type="AlphaFoldDB" id="B0E303"/>
<gene>
    <name evidence="2" type="ORF">LACBIDRAFT_335664</name>
</gene>
<organism evidence="3">
    <name type="scientific">Laccaria bicolor (strain S238N-H82 / ATCC MYA-4686)</name>
    <name type="common">Bicoloured deceiver</name>
    <name type="synonym">Laccaria laccata var. bicolor</name>
    <dbReference type="NCBI Taxonomy" id="486041"/>
    <lineage>
        <taxon>Eukaryota</taxon>
        <taxon>Fungi</taxon>
        <taxon>Dikarya</taxon>
        <taxon>Basidiomycota</taxon>
        <taxon>Agaricomycotina</taxon>
        <taxon>Agaricomycetes</taxon>
        <taxon>Agaricomycetidae</taxon>
        <taxon>Agaricales</taxon>
        <taxon>Agaricineae</taxon>
        <taxon>Hydnangiaceae</taxon>
        <taxon>Laccaria</taxon>
    </lineage>
</organism>
<accession>B0E303</accession>
<name>B0E303_LACBS</name>
<evidence type="ECO:0000313" key="3">
    <source>
        <dbReference type="Proteomes" id="UP000001194"/>
    </source>
</evidence>
<feature type="region of interest" description="Disordered" evidence="1">
    <location>
        <begin position="329"/>
        <end position="361"/>
    </location>
</feature>
<feature type="compositionally biased region" description="Polar residues" evidence="1">
    <location>
        <begin position="169"/>
        <end position="184"/>
    </location>
</feature>
<dbReference type="GeneID" id="6086222"/>
<sequence length="620" mass="69067">MMGYLGKPILGLHYDPENGFFAPFQNPKYKFLSLPAAFPHRFYQHPTSLCHFISPILWRAHLPFPLIDDDLVRPSNLAHRFVYVFLLGPIPTSSSHQLLTNHHLLKYPSTSIHINLTYLSNMSRRLRSVTISTKENVPDLAPPKRGRRASVHASSTPDFQVAEPVAPFTQANDTGNQEDGQTQVKYGPPKKKTAIHAPANDAATQEVGKTQVKSGPPKKKTVAAVEGQRRPSNAQVFDGVHIQARVQLSRNVATEAAVRPANDPASEAAGHPDAVRSGVVGPGHVPHKSKPAPVLRTYGRKALSAQPTAPAAIATNAGNSDHTLSDLTPTCSDEDDITLPDQPEGANSYSSFDVNDLPSTGRELTSIRDEDFHPRSLTIHDLDYDEVQEIYADKTTQYYHGREMTEGCQTAADWFTKYLDDDTKQWLPIPQGFTAPHLPENYVDALNILREEDELHVNSYVIEPWDGGHHHYQGSLPQRGEQDAADRLIQVFLEDSEEYVPIPEGYTAPREPYDHIDALNWEKIAHERARHRQILASQGVPESDISGSDWELAELFTLLHLFLPDSYWTPRFLLDSYWTGLGLGQFLCWLITIQFLCPSPSGVLVNSYWNGPKSQGIADS</sequence>